<dbReference type="STRING" id="40148.A0A0D9YSI4"/>
<dbReference type="HOGENOM" id="CLU_2018885_0_0_1"/>
<accession>A0A0D9YSI4</accession>
<reference evidence="2" key="1">
    <citation type="submission" date="2015-04" db="UniProtKB">
        <authorList>
            <consortium name="EnsemblPlants"/>
        </authorList>
    </citation>
    <scope>IDENTIFICATION</scope>
</reference>
<dbReference type="Proteomes" id="UP000026961">
    <property type="component" value="Chromosome 2"/>
</dbReference>
<evidence type="ECO:0000313" key="2">
    <source>
        <dbReference type="EnsemblPlants" id="OGLUM02G17570.1"/>
    </source>
</evidence>
<protein>
    <recommendedName>
        <fullName evidence="1">Reverse transcriptase zinc-binding domain-containing protein</fullName>
    </recommendedName>
</protein>
<dbReference type="Pfam" id="PF13966">
    <property type="entry name" value="zf-RVT"/>
    <property type="match status" value="1"/>
</dbReference>
<dbReference type="Gramene" id="OGLUM02G17570.1">
    <property type="protein sequence ID" value="OGLUM02G17570.1"/>
    <property type="gene ID" value="OGLUM02G17570"/>
</dbReference>
<keyword evidence="3" id="KW-1185">Reference proteome</keyword>
<reference evidence="2" key="2">
    <citation type="submission" date="2018-05" db="EMBL/GenBank/DDBJ databases">
        <title>OgluRS3 (Oryza glumaepatula Reference Sequence Version 3).</title>
        <authorList>
            <person name="Zhang J."/>
            <person name="Kudrna D."/>
            <person name="Lee S."/>
            <person name="Talag J."/>
            <person name="Welchert J."/>
            <person name="Wing R.A."/>
        </authorList>
    </citation>
    <scope>NUCLEOTIDE SEQUENCE [LARGE SCALE GENOMIC DNA]</scope>
</reference>
<sequence length="136" mass="15354">MYLSPSSTVDGVFTVKSAYKVQKNYERRNCRTALASTTSSNEGGQKEWKKLWNLKCPNKMKHFLWLLAHNSLALRMRLSRKGMEIDIKEAVEGSEYGRNSSQIVRAKICIGGTEEYNGIGIRFPVNCSPTDVYVVA</sequence>
<name>A0A0D9YSI4_9ORYZ</name>
<evidence type="ECO:0000259" key="1">
    <source>
        <dbReference type="Pfam" id="PF13966"/>
    </source>
</evidence>
<dbReference type="InterPro" id="IPR026960">
    <property type="entry name" value="RVT-Znf"/>
</dbReference>
<feature type="domain" description="Reverse transcriptase zinc-binding" evidence="1">
    <location>
        <begin position="13"/>
        <end position="86"/>
    </location>
</feature>
<evidence type="ECO:0000313" key="3">
    <source>
        <dbReference type="Proteomes" id="UP000026961"/>
    </source>
</evidence>
<dbReference type="AlphaFoldDB" id="A0A0D9YSI4"/>
<organism evidence="2">
    <name type="scientific">Oryza glumipatula</name>
    <dbReference type="NCBI Taxonomy" id="40148"/>
    <lineage>
        <taxon>Eukaryota</taxon>
        <taxon>Viridiplantae</taxon>
        <taxon>Streptophyta</taxon>
        <taxon>Embryophyta</taxon>
        <taxon>Tracheophyta</taxon>
        <taxon>Spermatophyta</taxon>
        <taxon>Magnoliopsida</taxon>
        <taxon>Liliopsida</taxon>
        <taxon>Poales</taxon>
        <taxon>Poaceae</taxon>
        <taxon>BOP clade</taxon>
        <taxon>Oryzoideae</taxon>
        <taxon>Oryzeae</taxon>
        <taxon>Oryzinae</taxon>
        <taxon>Oryza</taxon>
    </lineage>
</organism>
<proteinExistence type="predicted"/>
<dbReference type="EnsemblPlants" id="OGLUM02G17570.1">
    <property type="protein sequence ID" value="OGLUM02G17570.1"/>
    <property type="gene ID" value="OGLUM02G17570"/>
</dbReference>